<dbReference type="EMBL" id="JAPDFW010000061">
    <property type="protein sequence ID" value="KAJ5076423.1"/>
    <property type="molecule type" value="Genomic_DNA"/>
</dbReference>
<gene>
    <name evidence="1" type="ORF">M0811_06423</name>
</gene>
<name>A0A9Q0RE91_ANAIG</name>
<organism evidence="1 2">
    <name type="scientific">Anaeramoeba ignava</name>
    <name type="common">Anaerobic marine amoeba</name>
    <dbReference type="NCBI Taxonomy" id="1746090"/>
    <lineage>
        <taxon>Eukaryota</taxon>
        <taxon>Metamonada</taxon>
        <taxon>Anaeramoebidae</taxon>
        <taxon>Anaeramoeba</taxon>
    </lineage>
</organism>
<dbReference type="OrthoDB" id="5317514at2759"/>
<comment type="caution">
    <text evidence="1">The sequence shown here is derived from an EMBL/GenBank/DDBJ whole genome shotgun (WGS) entry which is preliminary data.</text>
</comment>
<dbReference type="AlphaFoldDB" id="A0A9Q0RE91"/>
<proteinExistence type="predicted"/>
<dbReference type="Pfam" id="PF14312">
    <property type="entry name" value="FG-GAP_2"/>
    <property type="match status" value="1"/>
</dbReference>
<accession>A0A9Q0RE91</accession>
<evidence type="ECO:0000313" key="1">
    <source>
        <dbReference type="EMBL" id="KAJ5076423.1"/>
    </source>
</evidence>
<dbReference type="InterPro" id="IPR013517">
    <property type="entry name" value="FG-GAP"/>
</dbReference>
<dbReference type="Proteomes" id="UP001149090">
    <property type="component" value="Unassembled WGS sequence"/>
</dbReference>
<evidence type="ECO:0000313" key="2">
    <source>
        <dbReference type="Proteomes" id="UP001149090"/>
    </source>
</evidence>
<keyword evidence="2" id="KW-1185">Reference proteome</keyword>
<reference evidence="1" key="1">
    <citation type="submission" date="2022-10" db="EMBL/GenBank/DDBJ databases">
        <title>Novel sulphate-reducing endosymbionts in the free-living metamonad Anaeramoeba.</title>
        <authorList>
            <person name="Jerlstrom-Hultqvist J."/>
            <person name="Cepicka I."/>
            <person name="Gallot-Lavallee L."/>
            <person name="Salas-Leiva D."/>
            <person name="Curtis B.A."/>
            <person name="Zahonova K."/>
            <person name="Pipaliya S."/>
            <person name="Dacks J."/>
            <person name="Roger A.J."/>
        </authorList>
    </citation>
    <scope>NUCLEOTIDE SEQUENCE</scope>
    <source>
        <strain evidence="1">BMAN</strain>
    </source>
</reference>
<protein>
    <submittedName>
        <fullName evidence="1">Uncharacterized protein</fullName>
    </submittedName>
</protein>
<sequence>MMNLDTVKSLYFPKKWKNEWNQTQILIANDGEANDYFGNSVSISNDGNILLIGAPEATNMIILESSVSISNDGNILLIGAPHATVGNNTYEQGKAYIFQK</sequence>